<proteinExistence type="predicted"/>
<keyword evidence="2" id="KW-1185">Reference proteome</keyword>
<organism evidence="1 2">
    <name type="scientific">Chondrus crispus</name>
    <name type="common">Carrageen Irish moss</name>
    <name type="synonym">Polymorpha crispa</name>
    <dbReference type="NCBI Taxonomy" id="2769"/>
    <lineage>
        <taxon>Eukaryota</taxon>
        <taxon>Rhodophyta</taxon>
        <taxon>Florideophyceae</taxon>
        <taxon>Rhodymeniophycidae</taxon>
        <taxon>Gigartinales</taxon>
        <taxon>Gigartinaceae</taxon>
        <taxon>Chondrus</taxon>
    </lineage>
</organism>
<gene>
    <name evidence="1" type="ORF">CHC_T00008021001</name>
</gene>
<name>R7Q0S4_CHOCR</name>
<dbReference type="GeneID" id="17319634"/>
<evidence type="ECO:0000313" key="2">
    <source>
        <dbReference type="Proteomes" id="UP000012073"/>
    </source>
</evidence>
<sequence length="81" mass="9060">MRRPARTRRSSVSPKLCFCCAIICLRRFKHSPPLRSNQHTAGFPMLFDFDNASAATKCNNCVFPEEVTPTTSTRSPSLGLE</sequence>
<dbReference type="Proteomes" id="UP000012073">
    <property type="component" value="Unassembled WGS sequence"/>
</dbReference>
<protein>
    <submittedName>
        <fullName evidence="1">Uncharacterized protein</fullName>
    </submittedName>
</protein>
<dbReference type="KEGG" id="ccp:CHC_T00008021001"/>
<accession>R7Q0S4</accession>
<dbReference type="Gramene" id="CDF32252">
    <property type="protein sequence ID" value="CDF32252"/>
    <property type="gene ID" value="CHC_T00008021001"/>
</dbReference>
<dbReference type="AlphaFoldDB" id="R7Q0S4"/>
<evidence type="ECO:0000313" key="1">
    <source>
        <dbReference type="EMBL" id="CDF32252.1"/>
    </source>
</evidence>
<dbReference type="RefSeq" id="XP_005711917.1">
    <property type="nucleotide sequence ID" value="XM_005711860.1"/>
</dbReference>
<reference evidence="2" key="1">
    <citation type="journal article" date="2013" name="Proc. Natl. Acad. Sci. U.S.A.">
        <title>Genome structure and metabolic features in the red seaweed Chondrus crispus shed light on evolution of the Archaeplastida.</title>
        <authorList>
            <person name="Collen J."/>
            <person name="Porcel B."/>
            <person name="Carre W."/>
            <person name="Ball S.G."/>
            <person name="Chaparro C."/>
            <person name="Tonon T."/>
            <person name="Barbeyron T."/>
            <person name="Michel G."/>
            <person name="Noel B."/>
            <person name="Valentin K."/>
            <person name="Elias M."/>
            <person name="Artiguenave F."/>
            <person name="Arun A."/>
            <person name="Aury J.M."/>
            <person name="Barbosa-Neto J.F."/>
            <person name="Bothwell J.H."/>
            <person name="Bouget F.Y."/>
            <person name="Brillet L."/>
            <person name="Cabello-Hurtado F."/>
            <person name="Capella-Gutierrez S."/>
            <person name="Charrier B."/>
            <person name="Cladiere L."/>
            <person name="Cock J.M."/>
            <person name="Coelho S.M."/>
            <person name="Colleoni C."/>
            <person name="Czjzek M."/>
            <person name="Da Silva C."/>
            <person name="Delage L."/>
            <person name="Denoeud F."/>
            <person name="Deschamps P."/>
            <person name="Dittami S.M."/>
            <person name="Gabaldon T."/>
            <person name="Gachon C.M."/>
            <person name="Groisillier A."/>
            <person name="Herve C."/>
            <person name="Jabbari K."/>
            <person name="Katinka M."/>
            <person name="Kloareg B."/>
            <person name="Kowalczyk N."/>
            <person name="Labadie K."/>
            <person name="Leblanc C."/>
            <person name="Lopez P.J."/>
            <person name="McLachlan D.H."/>
            <person name="Meslet-Cladiere L."/>
            <person name="Moustafa A."/>
            <person name="Nehr Z."/>
            <person name="Nyvall Collen P."/>
            <person name="Panaud O."/>
            <person name="Partensky F."/>
            <person name="Poulain J."/>
            <person name="Rensing S.A."/>
            <person name="Rousvoal S."/>
            <person name="Samson G."/>
            <person name="Symeonidi A."/>
            <person name="Weissenbach J."/>
            <person name="Zambounis A."/>
            <person name="Wincker P."/>
            <person name="Boyen C."/>
        </authorList>
    </citation>
    <scope>NUCLEOTIDE SEQUENCE [LARGE SCALE GENOMIC DNA]</scope>
    <source>
        <strain evidence="2">cv. Stackhouse</strain>
    </source>
</reference>
<dbReference type="EMBL" id="HG001461">
    <property type="protein sequence ID" value="CDF32252.1"/>
    <property type="molecule type" value="Genomic_DNA"/>
</dbReference>